<evidence type="ECO:0000256" key="1">
    <source>
        <dbReference type="ARBA" id="ARBA00006432"/>
    </source>
</evidence>
<comment type="similarity">
    <text evidence="1">Belongs to the ATP-dependent AMP-binding enzyme family.</text>
</comment>
<evidence type="ECO:0000256" key="2">
    <source>
        <dbReference type="ARBA" id="ARBA00022598"/>
    </source>
</evidence>
<dbReference type="Gene3D" id="3.40.50.12780">
    <property type="entry name" value="N-terminal domain of ligase-like"/>
    <property type="match status" value="1"/>
</dbReference>
<dbReference type="RefSeq" id="WP_380805280.1">
    <property type="nucleotide sequence ID" value="NZ_JBHUIV010000025.1"/>
</dbReference>
<reference evidence="5" key="1">
    <citation type="journal article" date="2019" name="Int. J. Syst. Evol. Microbiol.">
        <title>The Global Catalogue of Microorganisms (GCM) 10K type strain sequencing project: providing services to taxonomists for standard genome sequencing and annotation.</title>
        <authorList>
            <consortium name="The Broad Institute Genomics Platform"/>
            <consortium name="The Broad Institute Genome Sequencing Center for Infectious Disease"/>
            <person name="Wu L."/>
            <person name="Ma J."/>
        </authorList>
    </citation>
    <scope>NUCLEOTIDE SEQUENCE [LARGE SCALE GENOMIC DNA]</scope>
    <source>
        <strain evidence="5">KCTC 19812</strain>
    </source>
</reference>
<dbReference type="InterPro" id="IPR042099">
    <property type="entry name" value="ANL_N_sf"/>
</dbReference>
<organism evidence="4 5">
    <name type="scientific">Shivajiella indica</name>
    <dbReference type="NCBI Taxonomy" id="872115"/>
    <lineage>
        <taxon>Bacteria</taxon>
        <taxon>Pseudomonadati</taxon>
        <taxon>Bacteroidota</taxon>
        <taxon>Cytophagia</taxon>
        <taxon>Cytophagales</taxon>
        <taxon>Cyclobacteriaceae</taxon>
        <taxon>Shivajiella</taxon>
    </lineage>
</organism>
<dbReference type="PANTHER" id="PTHR43201">
    <property type="entry name" value="ACYL-COA SYNTHETASE"/>
    <property type="match status" value="1"/>
</dbReference>
<dbReference type="Gene3D" id="3.30.300.30">
    <property type="match status" value="1"/>
</dbReference>
<keyword evidence="5" id="KW-1185">Reference proteome</keyword>
<evidence type="ECO:0000313" key="5">
    <source>
        <dbReference type="Proteomes" id="UP001597414"/>
    </source>
</evidence>
<dbReference type="SUPFAM" id="SSF56801">
    <property type="entry name" value="Acetyl-CoA synthetase-like"/>
    <property type="match status" value="1"/>
</dbReference>
<dbReference type="InterPro" id="IPR045851">
    <property type="entry name" value="AMP-bd_C_sf"/>
</dbReference>
<dbReference type="EMBL" id="JBHUIV010000025">
    <property type="protein sequence ID" value="MFD2203207.1"/>
    <property type="molecule type" value="Genomic_DNA"/>
</dbReference>
<feature type="domain" description="AMP-dependent synthetase/ligase" evidence="3">
    <location>
        <begin position="49"/>
        <end position="209"/>
    </location>
</feature>
<name>A0ABW5BAR4_9BACT</name>
<dbReference type="Pfam" id="PF00501">
    <property type="entry name" value="AMP-binding"/>
    <property type="match status" value="1"/>
</dbReference>
<dbReference type="PANTHER" id="PTHR43201:SF5">
    <property type="entry name" value="MEDIUM-CHAIN ACYL-COA LIGASE ACSF2, MITOCHONDRIAL"/>
    <property type="match status" value="1"/>
</dbReference>
<keyword evidence="2" id="KW-0436">Ligase</keyword>
<gene>
    <name evidence="4" type="ORF">ACFSKV_16640</name>
</gene>
<accession>A0ABW5BAR4</accession>
<dbReference type="Proteomes" id="UP001597414">
    <property type="component" value="Unassembled WGS sequence"/>
</dbReference>
<dbReference type="InterPro" id="IPR000873">
    <property type="entry name" value="AMP-dep_synth/lig_dom"/>
</dbReference>
<protein>
    <submittedName>
        <fullName evidence="4">AMP-binding protein</fullName>
    </submittedName>
</protein>
<evidence type="ECO:0000313" key="4">
    <source>
        <dbReference type="EMBL" id="MFD2203207.1"/>
    </source>
</evidence>
<evidence type="ECO:0000259" key="3">
    <source>
        <dbReference type="Pfam" id="PF00501"/>
    </source>
</evidence>
<comment type="caution">
    <text evidence="4">The sequence shown here is derived from an EMBL/GenBank/DDBJ whole genome shotgun (WGS) entry which is preliminary data.</text>
</comment>
<proteinExistence type="inferred from homology"/>
<sequence length="355" mass="40170">MGKIIIREQEFSFEQIKTGNWSAQDPYFAQALYFCKDWLTGKTEFELSTSGSTGTPKTIQVNRNQMEISAKATRDFFGIEKDAKLLCCLNTEMIAGKMMLVRGMEWEAYIYLIKPQSNPLEELNQIFDFAAMVPLQVDTCLQNPDTYLKMQQIINLIIGGAPSSRSLLEKIAEMRLNAYQTYGMTETVSHIALAKIEGAELVYKVLPGVQIGVDQSNRLWVKAPMAKENILQTNDVVELLNSQLFKWIGRADFTINSGGIKLQPEILEPKMADAIFPVFGKVDFFLIGKEDEKLGQKTVLVIEHPKDEKKASDLIIELKKGLERYQVPKEILFNPSFTKTESGKINRIASYKNSL</sequence>